<dbReference type="Pfam" id="PF04707">
    <property type="entry name" value="PRELI"/>
    <property type="match status" value="1"/>
</dbReference>
<dbReference type="AlphaFoldDB" id="A0A6A6H118"/>
<gene>
    <name evidence="3" type="ORF">EV356DRAFT_506609</name>
</gene>
<dbReference type="PROSITE" id="PS50904">
    <property type="entry name" value="PRELI_MSF1"/>
    <property type="match status" value="1"/>
</dbReference>
<evidence type="ECO:0000313" key="3">
    <source>
        <dbReference type="EMBL" id="KAF2231766.1"/>
    </source>
</evidence>
<evidence type="ECO:0000313" key="4">
    <source>
        <dbReference type="Proteomes" id="UP000800092"/>
    </source>
</evidence>
<dbReference type="GO" id="GO:0005758">
    <property type="term" value="C:mitochondrial intermembrane space"/>
    <property type="evidence" value="ECO:0007669"/>
    <property type="project" value="InterPro"/>
</dbReference>
<evidence type="ECO:0000256" key="1">
    <source>
        <dbReference type="SAM" id="MobiDB-lite"/>
    </source>
</evidence>
<organism evidence="3 4">
    <name type="scientific">Viridothelium virens</name>
    <name type="common">Speckled blister lichen</name>
    <name type="synonym">Trypethelium virens</name>
    <dbReference type="NCBI Taxonomy" id="1048519"/>
    <lineage>
        <taxon>Eukaryota</taxon>
        <taxon>Fungi</taxon>
        <taxon>Dikarya</taxon>
        <taxon>Ascomycota</taxon>
        <taxon>Pezizomycotina</taxon>
        <taxon>Dothideomycetes</taxon>
        <taxon>Dothideomycetes incertae sedis</taxon>
        <taxon>Trypetheliales</taxon>
        <taxon>Trypetheliaceae</taxon>
        <taxon>Viridothelium</taxon>
    </lineage>
</organism>
<dbReference type="InterPro" id="IPR037365">
    <property type="entry name" value="Slowmo/Ups"/>
</dbReference>
<keyword evidence="4" id="KW-1185">Reference proteome</keyword>
<accession>A0A6A6H118</accession>
<feature type="compositionally biased region" description="Basic and acidic residues" evidence="1">
    <location>
        <begin position="141"/>
        <end position="152"/>
    </location>
</feature>
<feature type="region of interest" description="Disordered" evidence="1">
    <location>
        <begin position="128"/>
        <end position="155"/>
    </location>
</feature>
<dbReference type="Proteomes" id="UP000800092">
    <property type="component" value="Unassembled WGS sequence"/>
</dbReference>
<evidence type="ECO:0000259" key="2">
    <source>
        <dbReference type="PROSITE" id="PS50904"/>
    </source>
</evidence>
<dbReference type="InterPro" id="IPR006797">
    <property type="entry name" value="PRELI/MSF1_dom"/>
</dbReference>
<dbReference type="EMBL" id="ML991823">
    <property type="protein sequence ID" value="KAF2231766.1"/>
    <property type="molecule type" value="Genomic_DNA"/>
</dbReference>
<feature type="compositionally biased region" description="Polar residues" evidence="1">
    <location>
        <begin position="128"/>
        <end position="138"/>
    </location>
</feature>
<dbReference type="PANTHER" id="PTHR11158">
    <property type="entry name" value="MSF1/PX19 RELATED"/>
    <property type="match status" value="1"/>
</dbReference>
<feature type="domain" description="PRELI/MSF1" evidence="2">
    <location>
        <begin position="2"/>
        <end position="187"/>
    </location>
</feature>
<reference evidence="3" key="1">
    <citation type="journal article" date="2020" name="Stud. Mycol.">
        <title>101 Dothideomycetes genomes: a test case for predicting lifestyles and emergence of pathogens.</title>
        <authorList>
            <person name="Haridas S."/>
            <person name="Albert R."/>
            <person name="Binder M."/>
            <person name="Bloem J."/>
            <person name="Labutti K."/>
            <person name="Salamov A."/>
            <person name="Andreopoulos B."/>
            <person name="Baker S."/>
            <person name="Barry K."/>
            <person name="Bills G."/>
            <person name="Bluhm B."/>
            <person name="Cannon C."/>
            <person name="Castanera R."/>
            <person name="Culley D."/>
            <person name="Daum C."/>
            <person name="Ezra D."/>
            <person name="Gonzalez J."/>
            <person name="Henrissat B."/>
            <person name="Kuo A."/>
            <person name="Liang C."/>
            <person name="Lipzen A."/>
            <person name="Lutzoni F."/>
            <person name="Magnuson J."/>
            <person name="Mondo S."/>
            <person name="Nolan M."/>
            <person name="Ohm R."/>
            <person name="Pangilinan J."/>
            <person name="Park H.-J."/>
            <person name="Ramirez L."/>
            <person name="Alfaro M."/>
            <person name="Sun H."/>
            <person name="Tritt A."/>
            <person name="Yoshinaga Y."/>
            <person name="Zwiers L.-H."/>
            <person name="Turgeon B."/>
            <person name="Goodwin S."/>
            <person name="Spatafora J."/>
            <person name="Crous P."/>
            <person name="Grigoriev I."/>
        </authorList>
    </citation>
    <scope>NUCLEOTIDE SEQUENCE</scope>
    <source>
        <strain evidence="3">Tuck. ex Michener</strain>
    </source>
</reference>
<dbReference type="OrthoDB" id="341300at2759"/>
<name>A0A6A6H118_VIRVR</name>
<protein>
    <recommendedName>
        <fullName evidence="2">PRELI/MSF1 domain-containing protein</fullName>
    </recommendedName>
</protein>
<sequence>MVKFYAASFSYDYSFPAVALAYFLRYPNPYSTHVLSTDVVERSFEPETGRLHTIRLHLKRSKIPPAVLKLLPKSILGASSNGTSTESYILEKSTVDIKEGWMETESRNLEWTGVLSVIEKQTYWRQSAGQGQGLASRSTTRRSDGQPDRTEVDSTVTLQSRLGEARRKRKRREAADRAAAVAAEETEEEIPKPSLWKTWSTGPVQRSIELIAFRRTEGSQPKAKEGMKVVLERLRQGGIVAVLDGMHKDHLESGRGSHGPWKEQLSQGTDTMVTIQHEGDGFLDQ</sequence>
<proteinExistence type="predicted"/>